<name>A0A1M5YCN6_9CLOT</name>
<dbReference type="Proteomes" id="UP000184526">
    <property type="component" value="Unassembled WGS sequence"/>
</dbReference>
<dbReference type="OrthoDB" id="1935828at2"/>
<proteinExistence type="predicted"/>
<reference evidence="1 2" key="1">
    <citation type="submission" date="2016-11" db="EMBL/GenBank/DDBJ databases">
        <authorList>
            <person name="Jaros S."/>
            <person name="Januszkiewicz K."/>
            <person name="Wedrychowicz H."/>
        </authorList>
    </citation>
    <scope>NUCLEOTIDE SEQUENCE [LARGE SCALE GENOMIC DNA]</scope>
    <source>
        <strain evidence="1 2">DSM 3089</strain>
    </source>
</reference>
<sequence length="46" mass="5672">MDSMQSNFKELNYAKLKNDQEEKLRNVERNFNEEFGTDYYFMVVKK</sequence>
<dbReference type="EMBL" id="FQXP01000013">
    <property type="protein sequence ID" value="SHI09654.1"/>
    <property type="molecule type" value="Genomic_DNA"/>
</dbReference>
<gene>
    <name evidence="1" type="ORF">SAMN02745196_02812</name>
</gene>
<evidence type="ECO:0000313" key="1">
    <source>
        <dbReference type="EMBL" id="SHI09654.1"/>
    </source>
</evidence>
<protein>
    <submittedName>
        <fullName evidence="1">Uncharacterized protein</fullName>
    </submittedName>
</protein>
<dbReference type="RefSeq" id="WP_072832635.1">
    <property type="nucleotide sequence ID" value="NZ_FQXP01000013.1"/>
</dbReference>
<dbReference type="AlphaFoldDB" id="A0A1M5YCN6"/>
<keyword evidence="2" id="KW-1185">Reference proteome</keyword>
<accession>A0A1M5YCN6</accession>
<evidence type="ECO:0000313" key="2">
    <source>
        <dbReference type="Proteomes" id="UP000184526"/>
    </source>
</evidence>
<organism evidence="1 2">
    <name type="scientific">Clostridium collagenovorans DSM 3089</name>
    <dbReference type="NCBI Taxonomy" id="1121306"/>
    <lineage>
        <taxon>Bacteria</taxon>
        <taxon>Bacillati</taxon>
        <taxon>Bacillota</taxon>
        <taxon>Clostridia</taxon>
        <taxon>Eubacteriales</taxon>
        <taxon>Clostridiaceae</taxon>
        <taxon>Clostridium</taxon>
    </lineage>
</organism>